<feature type="region of interest" description="Disordered" evidence="6">
    <location>
        <begin position="52"/>
        <end position="75"/>
    </location>
</feature>
<feature type="compositionally biased region" description="Low complexity" evidence="6">
    <location>
        <begin position="162"/>
        <end position="182"/>
    </location>
</feature>
<organism evidence="8 9">
    <name type="scientific">Phialemonium thermophilum</name>
    <dbReference type="NCBI Taxonomy" id="223376"/>
    <lineage>
        <taxon>Eukaryota</taxon>
        <taxon>Fungi</taxon>
        <taxon>Dikarya</taxon>
        <taxon>Ascomycota</taxon>
        <taxon>Pezizomycotina</taxon>
        <taxon>Sordariomycetes</taxon>
        <taxon>Sordariomycetidae</taxon>
        <taxon>Cephalothecales</taxon>
        <taxon>Cephalothecaceae</taxon>
        <taxon>Phialemonium</taxon>
    </lineage>
</organism>
<dbReference type="Proteomes" id="UP001586593">
    <property type="component" value="Unassembled WGS sequence"/>
</dbReference>
<comment type="subcellular location">
    <subcellularLocation>
        <location evidence="1">Nucleus</location>
    </subcellularLocation>
</comment>
<comment type="caution">
    <text evidence="8">The sequence shown here is derived from an EMBL/GenBank/DDBJ whole genome shotgun (WGS) entry which is preliminary data.</text>
</comment>
<dbReference type="PANTHER" id="PTHR31845:SF39">
    <property type="entry name" value="TRANSCRIPTION FACTOR PBCR-RELATED"/>
    <property type="match status" value="1"/>
</dbReference>
<sequence>MNAPLKSPSNPRIGTSRACEACRAAKVKCQPSSRLEICRRCLDSKRECVFKKGPRTRRPRRPKTTASLSQQTLDPVGQQKTFTIDISMPEEDGESSDDGFTALRASHEMHMASLNLDCPSEGDDENANDDGGGIGRESSTYYAKHHHDGQHNRHASHSTAGLASSPQLSSLSSLPFASSHALPTPPGSSISSAWASGRDNHKKPTALASMGVRPRFNLDSATALLAWFQSEMLPHFPAVVLLADSGTGDSTFRESQDASGESTVSVVGMARRCPFVLLAILAAASGCRALPGHRLYDEEFRKILGLKSVAGGERSLELLQGLIIYCAWYPSHLRPKNRQAFQYVRMVADVVHDLELDEDPVVGFDSDFNAAAGGRLEDMRTYLASYCLVSSFTATWGKPSALRFTPYTARCCDALERISPVSGDHVLAWLARLQHMIEENREFHKRHTAAQSAYHLDLMLKGMEAQLGEWESRMASDVASSISVKISLLFARTLLYGAPIVAFPAPRRPTRPVTSALDSPSTSTANADATRLQSIVPCLCSLLDTIIALPGDAFNAFTGREWGTFIVVVILAFRVSFSLGAICPAWDGREARRKIGLDHYLERMNSIKKDKKSGHDSEGRGEGSDLRKPRTMDVLTASQVVFDVVLKKYRKRVERSEKLEREYDQLFPADQQASSGVDLNLGGLPLDFAGMDKSLQGCPMLDGSLDSYFASWEEGFTPTNIAPPADLNVGAQFGVADDAGSNAEQGVGPDLWATMTTNWLQTDIDLGDI</sequence>
<evidence type="ECO:0000313" key="8">
    <source>
        <dbReference type="EMBL" id="KAL1882042.1"/>
    </source>
</evidence>
<keyword evidence="9" id="KW-1185">Reference proteome</keyword>
<keyword evidence="3" id="KW-0238">DNA-binding</keyword>
<dbReference type="InterPro" id="IPR036864">
    <property type="entry name" value="Zn2-C6_fun-type_DNA-bd_sf"/>
</dbReference>
<dbReference type="InterPro" id="IPR051089">
    <property type="entry name" value="prtT"/>
</dbReference>
<accession>A0ABR3Y2I9</accession>
<evidence type="ECO:0000259" key="7">
    <source>
        <dbReference type="PROSITE" id="PS50048"/>
    </source>
</evidence>
<name>A0ABR3Y2I9_9PEZI</name>
<feature type="domain" description="Zn(2)-C6 fungal-type" evidence="7">
    <location>
        <begin position="18"/>
        <end position="50"/>
    </location>
</feature>
<proteinExistence type="predicted"/>
<dbReference type="PROSITE" id="PS00463">
    <property type="entry name" value="ZN2_CY6_FUNGAL_1"/>
    <property type="match status" value="1"/>
</dbReference>
<keyword evidence="4" id="KW-0804">Transcription</keyword>
<protein>
    <recommendedName>
        <fullName evidence="7">Zn(2)-C6 fungal-type domain-containing protein</fullName>
    </recommendedName>
</protein>
<dbReference type="EMBL" id="JAZHXJ010000018">
    <property type="protein sequence ID" value="KAL1882042.1"/>
    <property type="molecule type" value="Genomic_DNA"/>
</dbReference>
<evidence type="ECO:0000256" key="4">
    <source>
        <dbReference type="ARBA" id="ARBA00023163"/>
    </source>
</evidence>
<evidence type="ECO:0000256" key="1">
    <source>
        <dbReference type="ARBA" id="ARBA00004123"/>
    </source>
</evidence>
<dbReference type="SUPFAM" id="SSF57701">
    <property type="entry name" value="Zn2/Cys6 DNA-binding domain"/>
    <property type="match status" value="1"/>
</dbReference>
<dbReference type="InterPro" id="IPR001138">
    <property type="entry name" value="Zn2Cys6_DnaBD"/>
</dbReference>
<reference evidence="8 9" key="1">
    <citation type="journal article" date="2024" name="Commun. Biol.">
        <title>Comparative genomic analysis of thermophilic fungi reveals convergent evolutionary adaptations and gene losses.</title>
        <authorList>
            <person name="Steindorff A.S."/>
            <person name="Aguilar-Pontes M.V."/>
            <person name="Robinson A.J."/>
            <person name="Andreopoulos B."/>
            <person name="LaButti K."/>
            <person name="Kuo A."/>
            <person name="Mondo S."/>
            <person name="Riley R."/>
            <person name="Otillar R."/>
            <person name="Haridas S."/>
            <person name="Lipzen A."/>
            <person name="Grimwood J."/>
            <person name="Schmutz J."/>
            <person name="Clum A."/>
            <person name="Reid I.D."/>
            <person name="Moisan M.C."/>
            <person name="Butler G."/>
            <person name="Nguyen T.T.M."/>
            <person name="Dewar K."/>
            <person name="Conant G."/>
            <person name="Drula E."/>
            <person name="Henrissat B."/>
            <person name="Hansel C."/>
            <person name="Singer S."/>
            <person name="Hutchinson M.I."/>
            <person name="de Vries R.P."/>
            <person name="Natvig D.O."/>
            <person name="Powell A.J."/>
            <person name="Tsang A."/>
            <person name="Grigoriev I.V."/>
        </authorList>
    </citation>
    <scope>NUCLEOTIDE SEQUENCE [LARGE SCALE GENOMIC DNA]</scope>
    <source>
        <strain evidence="8 9">ATCC 24622</strain>
    </source>
</reference>
<dbReference type="CDD" id="cd12148">
    <property type="entry name" value="fungal_TF_MHR"/>
    <property type="match status" value="1"/>
</dbReference>
<feature type="compositionally biased region" description="Polar residues" evidence="6">
    <location>
        <begin position="66"/>
        <end position="75"/>
    </location>
</feature>
<feature type="compositionally biased region" description="Basic residues" evidence="6">
    <location>
        <begin position="52"/>
        <end position="63"/>
    </location>
</feature>
<evidence type="ECO:0000256" key="3">
    <source>
        <dbReference type="ARBA" id="ARBA00023125"/>
    </source>
</evidence>
<feature type="compositionally biased region" description="Basic residues" evidence="6">
    <location>
        <begin position="143"/>
        <end position="156"/>
    </location>
</feature>
<dbReference type="CDD" id="cd00067">
    <property type="entry name" value="GAL4"/>
    <property type="match status" value="1"/>
</dbReference>
<feature type="region of interest" description="Disordered" evidence="6">
    <location>
        <begin position="608"/>
        <end position="628"/>
    </location>
</feature>
<gene>
    <name evidence="8" type="ORF">VTK73DRAFT_2756</name>
</gene>
<feature type="region of interest" description="Disordered" evidence="6">
    <location>
        <begin position="115"/>
        <end position="198"/>
    </location>
</feature>
<keyword evidence="2" id="KW-0805">Transcription regulation</keyword>
<keyword evidence="5" id="KW-0539">Nucleus</keyword>
<evidence type="ECO:0000256" key="5">
    <source>
        <dbReference type="ARBA" id="ARBA00023242"/>
    </source>
</evidence>
<dbReference type="PANTHER" id="PTHR31845">
    <property type="entry name" value="FINGER DOMAIN PROTEIN, PUTATIVE-RELATED"/>
    <property type="match status" value="1"/>
</dbReference>
<evidence type="ECO:0000313" key="9">
    <source>
        <dbReference type="Proteomes" id="UP001586593"/>
    </source>
</evidence>
<dbReference type="Gene3D" id="4.10.240.10">
    <property type="entry name" value="Zn(2)-C6 fungal-type DNA-binding domain"/>
    <property type="match status" value="1"/>
</dbReference>
<dbReference type="PROSITE" id="PS50048">
    <property type="entry name" value="ZN2_CY6_FUNGAL_2"/>
    <property type="match status" value="1"/>
</dbReference>
<evidence type="ECO:0000256" key="6">
    <source>
        <dbReference type="SAM" id="MobiDB-lite"/>
    </source>
</evidence>
<evidence type="ECO:0000256" key="2">
    <source>
        <dbReference type="ARBA" id="ARBA00023015"/>
    </source>
</evidence>